<dbReference type="GO" id="GO:0032259">
    <property type="term" value="P:methylation"/>
    <property type="evidence" value="ECO:0007669"/>
    <property type="project" value="UniProtKB-KW"/>
</dbReference>
<sequence length="278" mass="28897">MSDDLRAALHQQWAGVAPAWSDGADEIDEHNAGTAAAMLALAKIRPGERVLELACGPGGVGLEAAPLADPGEVVLSDVAVEMAEIAAARAAARGLTNVTTRVLDLEAIDEPDAAYDVVLCREGLMLVVDPARAAREIARVLRPGGRASIAVWGARERNPWLGTLFDAVGEQLSAPIPPPGVPGPFSLPSLDVLVGLLRGAGLENVRGREVDAPFRPRSLDAWWERVPNIAGPVAKMLAGMPADAVGAIRERAIAELAAYAGPHGVEIPGLTLVAGGRR</sequence>
<evidence type="ECO:0000313" key="3">
    <source>
        <dbReference type="Proteomes" id="UP001162834"/>
    </source>
</evidence>
<dbReference type="GO" id="GO:0043770">
    <property type="term" value="F:demethylmenaquinone methyltransferase activity"/>
    <property type="evidence" value="ECO:0007669"/>
    <property type="project" value="UniProtKB-EC"/>
</dbReference>
<organism evidence="2 3">
    <name type="scientific">Capillimicrobium parvum</name>
    <dbReference type="NCBI Taxonomy" id="2884022"/>
    <lineage>
        <taxon>Bacteria</taxon>
        <taxon>Bacillati</taxon>
        <taxon>Actinomycetota</taxon>
        <taxon>Thermoleophilia</taxon>
        <taxon>Solirubrobacterales</taxon>
        <taxon>Capillimicrobiaceae</taxon>
        <taxon>Capillimicrobium</taxon>
    </lineage>
</organism>
<accession>A0A9E7C2I1</accession>
<dbReference type="InterPro" id="IPR029063">
    <property type="entry name" value="SAM-dependent_MTases_sf"/>
</dbReference>
<keyword evidence="3" id="KW-1185">Reference proteome</keyword>
<dbReference type="AlphaFoldDB" id="A0A9E7C2I1"/>
<keyword evidence="2" id="KW-0489">Methyltransferase</keyword>
<dbReference type="Pfam" id="PF13649">
    <property type="entry name" value="Methyltransf_25"/>
    <property type="match status" value="1"/>
</dbReference>
<gene>
    <name evidence="2" type="ORF">DSM104329_03884</name>
</gene>
<protein>
    <submittedName>
        <fullName evidence="2">2-methoxy-6-polyprenyl-1,4-benzoquinol methylase, mitochondrial</fullName>
        <ecNumber evidence="2">2.1.1.163</ecNumber>
    </submittedName>
</protein>
<reference evidence="2" key="1">
    <citation type="journal article" date="2022" name="Int. J. Syst. Evol. Microbiol.">
        <title>Pseudomonas aegrilactucae sp. nov. and Pseudomonas morbosilactucae sp. nov., pathogens causing bacterial rot of lettuce in Japan.</title>
        <authorList>
            <person name="Sawada H."/>
            <person name="Fujikawa T."/>
            <person name="Satou M."/>
        </authorList>
    </citation>
    <scope>NUCLEOTIDE SEQUENCE</scope>
    <source>
        <strain evidence="2">0166_1</strain>
    </source>
</reference>
<dbReference type="EMBL" id="CP087164">
    <property type="protein sequence ID" value="UGS37468.1"/>
    <property type="molecule type" value="Genomic_DNA"/>
</dbReference>
<dbReference type="PANTHER" id="PTHR42912">
    <property type="entry name" value="METHYLTRANSFERASE"/>
    <property type="match status" value="1"/>
</dbReference>
<dbReference type="EC" id="2.1.1.163" evidence="2"/>
<keyword evidence="2" id="KW-0808">Transferase</keyword>
<dbReference type="InterPro" id="IPR050508">
    <property type="entry name" value="Methyltransf_Superfamily"/>
</dbReference>
<feature type="domain" description="Methyltransferase" evidence="1">
    <location>
        <begin position="50"/>
        <end position="145"/>
    </location>
</feature>
<evidence type="ECO:0000313" key="2">
    <source>
        <dbReference type="EMBL" id="UGS37468.1"/>
    </source>
</evidence>
<dbReference type="Gene3D" id="3.40.50.150">
    <property type="entry name" value="Vaccinia Virus protein VP39"/>
    <property type="match status" value="1"/>
</dbReference>
<dbReference type="RefSeq" id="WP_259311523.1">
    <property type="nucleotide sequence ID" value="NZ_CP087164.1"/>
</dbReference>
<dbReference type="InterPro" id="IPR041698">
    <property type="entry name" value="Methyltransf_25"/>
</dbReference>
<evidence type="ECO:0000259" key="1">
    <source>
        <dbReference type="Pfam" id="PF13649"/>
    </source>
</evidence>
<dbReference type="CDD" id="cd02440">
    <property type="entry name" value="AdoMet_MTases"/>
    <property type="match status" value="1"/>
</dbReference>
<dbReference type="Proteomes" id="UP001162834">
    <property type="component" value="Chromosome"/>
</dbReference>
<dbReference type="KEGG" id="sbae:DSM104329_03884"/>
<dbReference type="PANTHER" id="PTHR42912:SF80">
    <property type="entry name" value="METHYLTRANSFERASE DOMAIN-CONTAINING PROTEIN"/>
    <property type="match status" value="1"/>
</dbReference>
<proteinExistence type="predicted"/>
<name>A0A9E7C2I1_9ACTN</name>
<dbReference type="SUPFAM" id="SSF53335">
    <property type="entry name" value="S-adenosyl-L-methionine-dependent methyltransferases"/>
    <property type="match status" value="1"/>
</dbReference>